<dbReference type="EMBL" id="BGPR01220248">
    <property type="protein sequence ID" value="GBN60923.1"/>
    <property type="molecule type" value="Genomic_DNA"/>
</dbReference>
<dbReference type="EMBL" id="BGPR01220255">
    <property type="protein sequence ID" value="GBN60938.1"/>
    <property type="molecule type" value="Genomic_DNA"/>
</dbReference>
<keyword evidence="5" id="KW-1185">Reference proteome</keyword>
<sequence>MFKEHYLKNGRYDSSDIEIGVLMRDIHEDTVPLHLERCPTSFVFHLAHLLIKLKYDPRTSLAPETGAPNGNPDRKKIQTFRPHRVSLHRILALTTGFGTTGSKWCGALVNIQLNKSY</sequence>
<reference evidence="2 5" key="1">
    <citation type="journal article" date="2019" name="Sci. Rep.">
        <title>Orb-weaving spider Araneus ventricosus genome elucidates the spidroin gene catalogue.</title>
        <authorList>
            <person name="Kono N."/>
            <person name="Nakamura H."/>
            <person name="Ohtoshi R."/>
            <person name="Moran D.A.P."/>
            <person name="Shinohara A."/>
            <person name="Yoshida Y."/>
            <person name="Fujiwara M."/>
            <person name="Mori M."/>
            <person name="Tomita M."/>
            <person name="Arakawa K."/>
        </authorList>
    </citation>
    <scope>NUCLEOTIDE SEQUENCE [LARGE SCALE GENOMIC DNA]</scope>
</reference>
<proteinExistence type="predicted"/>
<dbReference type="Proteomes" id="UP000499080">
    <property type="component" value="Unassembled WGS sequence"/>
</dbReference>
<evidence type="ECO:0000313" key="4">
    <source>
        <dbReference type="EMBL" id="GBN60968.1"/>
    </source>
</evidence>
<evidence type="ECO:0000313" key="5">
    <source>
        <dbReference type="Proteomes" id="UP000499080"/>
    </source>
</evidence>
<dbReference type="AlphaFoldDB" id="A0A4Y2Q9U4"/>
<evidence type="ECO:0000313" key="2">
    <source>
        <dbReference type="EMBL" id="GBN60938.1"/>
    </source>
</evidence>
<name>A0A4Y2Q9U4_ARAVE</name>
<dbReference type="EMBL" id="BGPR01220258">
    <property type="protein sequence ID" value="GBN60947.1"/>
    <property type="molecule type" value="Genomic_DNA"/>
</dbReference>
<accession>A0A4Y2Q9U4</accession>
<gene>
    <name evidence="1" type="ORF">AVEN_252630_1</name>
    <name evidence="3" type="ORF">AVEN_25511_1</name>
    <name evidence="2" type="ORF">AVEN_8585_1</name>
    <name evidence="4" type="ORF">AVEN_91912_1</name>
</gene>
<dbReference type="EMBL" id="BGPR01220272">
    <property type="protein sequence ID" value="GBN60968.1"/>
    <property type="molecule type" value="Genomic_DNA"/>
</dbReference>
<organism evidence="2 5">
    <name type="scientific">Araneus ventricosus</name>
    <name type="common">Orbweaver spider</name>
    <name type="synonym">Epeira ventricosa</name>
    <dbReference type="NCBI Taxonomy" id="182803"/>
    <lineage>
        <taxon>Eukaryota</taxon>
        <taxon>Metazoa</taxon>
        <taxon>Ecdysozoa</taxon>
        <taxon>Arthropoda</taxon>
        <taxon>Chelicerata</taxon>
        <taxon>Arachnida</taxon>
        <taxon>Araneae</taxon>
        <taxon>Araneomorphae</taxon>
        <taxon>Entelegynae</taxon>
        <taxon>Araneoidea</taxon>
        <taxon>Araneidae</taxon>
        <taxon>Araneus</taxon>
    </lineage>
</organism>
<evidence type="ECO:0000313" key="3">
    <source>
        <dbReference type="EMBL" id="GBN60947.1"/>
    </source>
</evidence>
<evidence type="ECO:0000313" key="1">
    <source>
        <dbReference type="EMBL" id="GBN60923.1"/>
    </source>
</evidence>
<comment type="caution">
    <text evidence="2">The sequence shown here is derived from an EMBL/GenBank/DDBJ whole genome shotgun (WGS) entry which is preliminary data.</text>
</comment>
<protein>
    <submittedName>
        <fullName evidence="2">Uncharacterized protein</fullName>
    </submittedName>
</protein>